<dbReference type="Proteomes" id="UP000033710">
    <property type="component" value="Unassembled WGS sequence"/>
</dbReference>
<proteinExistence type="predicted"/>
<feature type="compositionally biased region" description="Basic and acidic residues" evidence="1">
    <location>
        <begin position="53"/>
        <end position="64"/>
    </location>
</feature>
<dbReference type="EMBL" id="AXCR01000010">
    <property type="protein sequence ID" value="KJR83532.1"/>
    <property type="molecule type" value="Genomic_DNA"/>
</dbReference>
<dbReference type="KEGG" id="ssck:SPSK_04713"/>
<dbReference type="AlphaFoldDB" id="A0A0F2M1F0"/>
<protein>
    <submittedName>
        <fullName evidence="2">Uncharacterized protein</fullName>
    </submittedName>
</protein>
<dbReference type="GeneID" id="27666787"/>
<comment type="caution">
    <text evidence="2">The sequence shown here is derived from an EMBL/GenBank/DDBJ whole genome shotgun (WGS) entry which is preliminary data.</text>
</comment>
<organism evidence="2 3">
    <name type="scientific">Sporothrix schenckii 1099-18</name>
    <dbReference type="NCBI Taxonomy" id="1397361"/>
    <lineage>
        <taxon>Eukaryota</taxon>
        <taxon>Fungi</taxon>
        <taxon>Dikarya</taxon>
        <taxon>Ascomycota</taxon>
        <taxon>Pezizomycotina</taxon>
        <taxon>Sordariomycetes</taxon>
        <taxon>Sordariomycetidae</taxon>
        <taxon>Ophiostomatales</taxon>
        <taxon>Ophiostomataceae</taxon>
        <taxon>Sporothrix</taxon>
    </lineage>
</organism>
<accession>A0A0F2M1F0</accession>
<feature type="region of interest" description="Disordered" evidence="1">
    <location>
        <begin position="53"/>
        <end position="84"/>
    </location>
</feature>
<evidence type="ECO:0000256" key="1">
    <source>
        <dbReference type="SAM" id="MobiDB-lite"/>
    </source>
</evidence>
<reference evidence="2 3" key="1">
    <citation type="journal article" date="2014" name="BMC Genomics">
        <title>Comparative genomics of the major fungal agents of human and animal Sporotrichosis: Sporothrix schenckii and Sporothrix brasiliensis.</title>
        <authorList>
            <person name="Teixeira M.M."/>
            <person name="de Almeida L.G."/>
            <person name="Kubitschek-Barreira P."/>
            <person name="Alves F.L."/>
            <person name="Kioshima E.S."/>
            <person name="Abadio A.K."/>
            <person name="Fernandes L."/>
            <person name="Derengowski L.S."/>
            <person name="Ferreira K.S."/>
            <person name="Souza R.C."/>
            <person name="Ruiz J.C."/>
            <person name="de Andrade N.C."/>
            <person name="Paes H.C."/>
            <person name="Nicola A.M."/>
            <person name="Albuquerque P."/>
            <person name="Gerber A.L."/>
            <person name="Martins V.P."/>
            <person name="Peconick L.D."/>
            <person name="Neto A.V."/>
            <person name="Chaucanez C.B."/>
            <person name="Silva P.A."/>
            <person name="Cunha O.L."/>
            <person name="de Oliveira F.F."/>
            <person name="dos Santos T.C."/>
            <person name="Barros A.L."/>
            <person name="Soares M.A."/>
            <person name="de Oliveira L.M."/>
            <person name="Marini M.M."/>
            <person name="Villalobos-Duno H."/>
            <person name="Cunha M.M."/>
            <person name="de Hoog S."/>
            <person name="da Silveira J.F."/>
            <person name="Henrissat B."/>
            <person name="Nino-Vega G.A."/>
            <person name="Cisalpino P.S."/>
            <person name="Mora-Montes H.M."/>
            <person name="Almeida S.R."/>
            <person name="Stajich J.E."/>
            <person name="Lopes-Bezerra L.M."/>
            <person name="Vasconcelos A.T."/>
            <person name="Felipe M.S."/>
        </authorList>
    </citation>
    <scope>NUCLEOTIDE SEQUENCE [LARGE SCALE GENOMIC DNA]</scope>
    <source>
        <strain evidence="2 3">1099-18</strain>
    </source>
</reference>
<name>A0A0F2M1F0_SPOSC</name>
<evidence type="ECO:0000313" key="3">
    <source>
        <dbReference type="Proteomes" id="UP000033710"/>
    </source>
</evidence>
<dbReference type="VEuPathDB" id="FungiDB:SPSK_04713"/>
<dbReference type="RefSeq" id="XP_016586208.1">
    <property type="nucleotide sequence ID" value="XM_016731510.1"/>
</dbReference>
<evidence type="ECO:0000313" key="2">
    <source>
        <dbReference type="EMBL" id="KJR83532.1"/>
    </source>
</evidence>
<gene>
    <name evidence="2" type="ORF">SPSK_04713</name>
</gene>
<reference evidence="2 3" key="2">
    <citation type="journal article" date="2015" name="Eukaryot. Cell">
        <title>Asexual propagation of a virulent clone complex in a human and feline outbreak of sporotrichosis.</title>
        <authorList>
            <person name="Teixeira Mde M."/>
            <person name="Rodrigues A.M."/>
            <person name="Tsui C.K."/>
            <person name="de Almeida L.G."/>
            <person name="Van Diepeningen A.D."/>
            <person name="van den Ende B.G."/>
            <person name="Fernandes G.F."/>
            <person name="Kano R."/>
            <person name="Hamelin R.C."/>
            <person name="Lopes-Bezerra L.M."/>
            <person name="Vasconcelos A.T."/>
            <person name="de Hoog S."/>
            <person name="de Camargo Z.P."/>
            <person name="Felipe M.S."/>
        </authorList>
    </citation>
    <scope>NUCLEOTIDE SEQUENCE [LARGE SCALE GENOMIC DNA]</scope>
    <source>
        <strain evidence="2 3">1099-18</strain>
    </source>
</reference>
<sequence>MIKQREEDPDPDDASDLVGEIIEQTLRTTPAKRDYAGKGDCGGMREKYRIDKRERPSFGDHGENEGTNCGGDGLAMGMSAAEPG</sequence>